<feature type="compositionally biased region" description="Polar residues" evidence="1">
    <location>
        <begin position="631"/>
        <end position="650"/>
    </location>
</feature>
<feature type="region of interest" description="Disordered" evidence="1">
    <location>
        <begin position="483"/>
        <end position="576"/>
    </location>
</feature>
<proteinExistence type="predicted"/>
<organism evidence="4 5">
    <name type="scientific">Mycolicibacterium doricum</name>
    <dbReference type="NCBI Taxonomy" id="126673"/>
    <lineage>
        <taxon>Bacteria</taxon>
        <taxon>Bacillati</taxon>
        <taxon>Actinomycetota</taxon>
        <taxon>Actinomycetes</taxon>
        <taxon>Mycobacteriales</taxon>
        <taxon>Mycobacteriaceae</taxon>
        <taxon>Mycolicibacterium</taxon>
    </lineage>
</organism>
<keyword evidence="2" id="KW-0472">Membrane</keyword>
<keyword evidence="5" id="KW-1185">Reference proteome</keyword>
<dbReference type="EMBL" id="LQOS01000031">
    <property type="protein sequence ID" value="ORV40155.1"/>
    <property type="molecule type" value="Genomic_DNA"/>
</dbReference>
<keyword evidence="2" id="KW-0812">Transmembrane</keyword>
<reference evidence="4 5" key="1">
    <citation type="submission" date="2016-01" db="EMBL/GenBank/DDBJ databases">
        <title>The new phylogeny of the genus Mycobacterium.</title>
        <authorList>
            <person name="Tarcisio F."/>
            <person name="Conor M."/>
            <person name="Antonella G."/>
            <person name="Elisabetta G."/>
            <person name="Giulia F.S."/>
            <person name="Sara T."/>
            <person name="Anna F."/>
            <person name="Clotilde B."/>
            <person name="Roberto B."/>
            <person name="Veronica D.S."/>
            <person name="Fabio R."/>
            <person name="Monica P."/>
            <person name="Olivier J."/>
            <person name="Enrico T."/>
            <person name="Nicola S."/>
        </authorList>
    </citation>
    <scope>NUCLEOTIDE SEQUENCE [LARGE SCALE GENOMIC DNA]</scope>
    <source>
        <strain evidence="4 5">DSM 44339</strain>
    </source>
</reference>
<feature type="compositionally biased region" description="Low complexity" evidence="1">
    <location>
        <begin position="555"/>
        <end position="576"/>
    </location>
</feature>
<dbReference type="KEGG" id="mdr:MDOR_18250"/>
<sequence>MSTATLAMRPAPTHAFAERVGYELAVHPRLRQVLTFWLTTHLLALWALIAAPRATAATMSAALNWTGITDSYGVPVGAYYLSTVETMEALTKGGPDVSVIDPGSWVRWGAHAITSGLTHETVASWMQAQASVYIFMIAAVLWLLKFAMSSTWLYWLAIWFAPILEALRQLLVDLRFFEICLALGIAVGAFHILWHGRRGHGAAIILSAFAIGMLGLWLTRDPLGELTGDDGLLNQARTLGFGVAQAAANNGPIASGGATAQLGHLTNVLADALLRAPLQIWNFGMTVDSIGSCGQDWSAAIMSGVRDAPAHAMEGCGAPQALQYAQSIDGSIFALGAGFGVLGLFFAIFVLYVTYSYIMVCGAALMNAIMAIFAAGPAMIHGAPRRRARRRLEQFFRHAFLVFVYVLYTCVAALLILKTVTPGGLASQVGMTSPVAMLVLVALWSAVATGVFWWLKRELLHDTTRQDLVHTVQQAVHFGSSGYKRGQDAVTQGRDLGGRARERFSGSSVTDDEAGQRSTHAPVSGRPAAGRPARRPTSQNMRPPNAPTQATRPPGLGATTATRGAASAGGAAGSSAGVAGAAEAGATVLAPEVAIPAAVAMGAASKVRGRSAKSGKDQRFPNFGSPDGQRPNGTTQQQVPAGRRSGTTQLPAAPVSSNPRPQRQPASRPSPDDAPPPVSGRNRS</sequence>
<feature type="compositionally biased region" description="Low complexity" evidence="1">
    <location>
        <begin position="521"/>
        <end position="531"/>
    </location>
</feature>
<evidence type="ECO:0000313" key="3">
    <source>
        <dbReference type="EMBL" id="BBZ07656.1"/>
    </source>
</evidence>
<feature type="transmembrane region" description="Helical" evidence="2">
    <location>
        <begin position="357"/>
        <end position="383"/>
    </location>
</feature>
<evidence type="ECO:0000256" key="1">
    <source>
        <dbReference type="SAM" id="MobiDB-lite"/>
    </source>
</evidence>
<evidence type="ECO:0000313" key="6">
    <source>
        <dbReference type="Proteomes" id="UP000467201"/>
    </source>
</evidence>
<feature type="compositionally biased region" description="Polar residues" evidence="1">
    <location>
        <begin position="537"/>
        <end position="551"/>
    </location>
</feature>
<dbReference type="OrthoDB" id="4493164at2"/>
<protein>
    <submittedName>
        <fullName evidence="4">Uncharacterized protein</fullName>
    </submittedName>
</protein>
<evidence type="ECO:0000256" key="2">
    <source>
        <dbReference type="SAM" id="Phobius"/>
    </source>
</evidence>
<reference evidence="3" key="3">
    <citation type="submission" date="2020-02" db="EMBL/GenBank/DDBJ databases">
        <authorList>
            <person name="Matsumoto Y."/>
            <person name="Motooka D."/>
            <person name="Nakamura S."/>
        </authorList>
    </citation>
    <scope>NUCLEOTIDE SEQUENCE</scope>
    <source>
        <strain evidence="3">JCM 12405</strain>
    </source>
</reference>
<evidence type="ECO:0000313" key="4">
    <source>
        <dbReference type="EMBL" id="ORV40155.1"/>
    </source>
</evidence>
<gene>
    <name evidence="4" type="ORF">AWC01_12505</name>
    <name evidence="3" type="ORF">MDOR_18250</name>
</gene>
<dbReference type="EMBL" id="AP022605">
    <property type="protein sequence ID" value="BBZ07656.1"/>
    <property type="molecule type" value="Genomic_DNA"/>
</dbReference>
<feature type="region of interest" description="Disordered" evidence="1">
    <location>
        <begin position="608"/>
        <end position="684"/>
    </location>
</feature>
<dbReference type="Proteomes" id="UP000467201">
    <property type="component" value="Chromosome"/>
</dbReference>
<feature type="transmembrane region" description="Helical" evidence="2">
    <location>
        <begin position="33"/>
        <end position="51"/>
    </location>
</feature>
<evidence type="ECO:0000313" key="5">
    <source>
        <dbReference type="Proteomes" id="UP000193564"/>
    </source>
</evidence>
<feature type="compositionally biased region" description="Low complexity" evidence="1">
    <location>
        <begin position="656"/>
        <end position="669"/>
    </location>
</feature>
<dbReference type="AlphaFoldDB" id="A0A1X1T6L4"/>
<feature type="transmembrane region" description="Helical" evidence="2">
    <location>
        <begin position="132"/>
        <end position="155"/>
    </location>
</feature>
<feature type="transmembrane region" description="Helical" evidence="2">
    <location>
        <begin position="332"/>
        <end position="351"/>
    </location>
</feature>
<dbReference type="STRING" id="126673.AWC01_12505"/>
<feature type="transmembrane region" description="Helical" evidence="2">
    <location>
        <begin position="395"/>
        <end position="416"/>
    </location>
</feature>
<reference evidence="3 6" key="2">
    <citation type="journal article" date="2019" name="Emerg. Microbes Infect.">
        <title>Comprehensive subspecies identification of 175 nontuberculous mycobacteria species based on 7547 genomic profiles.</title>
        <authorList>
            <person name="Matsumoto Y."/>
            <person name="Kinjo T."/>
            <person name="Motooka D."/>
            <person name="Nabeya D."/>
            <person name="Jung N."/>
            <person name="Uechi K."/>
            <person name="Horii T."/>
            <person name="Iida T."/>
            <person name="Fujita J."/>
            <person name="Nakamura S."/>
        </authorList>
    </citation>
    <scope>NUCLEOTIDE SEQUENCE [LARGE SCALE GENOMIC DNA]</scope>
    <source>
        <strain evidence="3 6">JCM 12405</strain>
    </source>
</reference>
<keyword evidence="2" id="KW-1133">Transmembrane helix</keyword>
<feature type="transmembrane region" description="Helical" evidence="2">
    <location>
        <begin position="200"/>
        <end position="218"/>
    </location>
</feature>
<accession>A0A1X1T6L4</accession>
<feature type="transmembrane region" description="Helical" evidence="2">
    <location>
        <begin position="176"/>
        <end position="194"/>
    </location>
</feature>
<feature type="transmembrane region" description="Helical" evidence="2">
    <location>
        <begin position="436"/>
        <end position="455"/>
    </location>
</feature>
<name>A0A1X1T6L4_9MYCO</name>
<dbReference type="RefSeq" id="WP_085191442.1">
    <property type="nucleotide sequence ID" value="NZ_AP022605.1"/>
</dbReference>
<dbReference type="Proteomes" id="UP000193564">
    <property type="component" value="Unassembled WGS sequence"/>
</dbReference>